<dbReference type="InterPro" id="IPR050469">
    <property type="entry name" value="Diguanylate_Cyclase"/>
</dbReference>
<sequence length="367" mass="39867">MVHSKMDSSQQRSDWGRMVFLASCALAAAGALWQRNASWPVWLAVALPLLAWPLLARSRTRRTGGSDVNDVILSFVDGLVIGVWVALVHFHLLASALMLMVLIHCTYAMQSVRHAMLAVVGAVAGVAVTGLLTSFDVQHSTSSWTIVGSLLAVAVYLTMQGIATGHLLRSLAHKEQMLMVMRRVDAMTGFFGRMYWQDLATRLFAYAKQKDIPAFLIVVDVDNFRELNSRHGDTAGDEVIIAVANTLRTCVRPGDATCRFGGDSFAVLLSGVNLDIANQIADRIHSQALNRRLRDWPDVQISVSIGIASLAKYHQTVDDWIHQAEAALEQARGAPRSYGSYAELEPISAAHLAELASMPGPAAAPAL</sequence>
<dbReference type="InterPro" id="IPR029787">
    <property type="entry name" value="Nucleotide_cyclase"/>
</dbReference>
<dbReference type="GO" id="GO:0052621">
    <property type="term" value="F:diguanylate cyclase activity"/>
    <property type="evidence" value="ECO:0007669"/>
    <property type="project" value="UniProtKB-EC"/>
</dbReference>
<evidence type="ECO:0000256" key="1">
    <source>
        <dbReference type="ARBA" id="ARBA00012528"/>
    </source>
</evidence>
<evidence type="ECO:0000256" key="2">
    <source>
        <dbReference type="SAM" id="Phobius"/>
    </source>
</evidence>
<dbReference type="EC" id="2.7.7.65" evidence="1"/>
<dbReference type="Proteomes" id="UP000515240">
    <property type="component" value="Chromosome"/>
</dbReference>
<feature type="transmembrane region" description="Helical" evidence="2">
    <location>
        <begin position="15"/>
        <end position="33"/>
    </location>
</feature>
<accession>A0A7G5EEG0</accession>
<dbReference type="Gene3D" id="3.30.70.270">
    <property type="match status" value="1"/>
</dbReference>
<dbReference type="CDD" id="cd01949">
    <property type="entry name" value="GGDEF"/>
    <property type="match status" value="1"/>
</dbReference>
<proteinExistence type="predicted"/>
<dbReference type="GO" id="GO:0043709">
    <property type="term" value="P:cell adhesion involved in single-species biofilm formation"/>
    <property type="evidence" value="ECO:0007669"/>
    <property type="project" value="TreeGrafter"/>
</dbReference>
<dbReference type="Pfam" id="PF00990">
    <property type="entry name" value="GGDEF"/>
    <property type="match status" value="1"/>
</dbReference>
<dbReference type="PROSITE" id="PS50887">
    <property type="entry name" value="GGDEF"/>
    <property type="match status" value="1"/>
</dbReference>
<dbReference type="InterPro" id="IPR043128">
    <property type="entry name" value="Rev_trsase/Diguanyl_cyclase"/>
</dbReference>
<dbReference type="InterPro" id="IPR007894">
    <property type="entry name" value="MASE2"/>
</dbReference>
<organism evidence="4 5">
    <name type="scientific">Comamonas piscis</name>
    <dbReference type="NCBI Taxonomy" id="1562974"/>
    <lineage>
        <taxon>Bacteria</taxon>
        <taxon>Pseudomonadati</taxon>
        <taxon>Pseudomonadota</taxon>
        <taxon>Betaproteobacteria</taxon>
        <taxon>Burkholderiales</taxon>
        <taxon>Comamonadaceae</taxon>
        <taxon>Comamonas</taxon>
    </lineage>
</organism>
<dbReference type="PANTHER" id="PTHR45138:SF24">
    <property type="entry name" value="DIGUANYLATE CYCLASE DGCC-RELATED"/>
    <property type="match status" value="1"/>
</dbReference>
<dbReference type="SMART" id="SM00267">
    <property type="entry name" value="GGDEF"/>
    <property type="match status" value="1"/>
</dbReference>
<feature type="transmembrane region" description="Helical" evidence="2">
    <location>
        <begin position="68"/>
        <end position="86"/>
    </location>
</feature>
<keyword evidence="2" id="KW-0472">Membrane</keyword>
<dbReference type="Pfam" id="PF05230">
    <property type="entry name" value="MASE2"/>
    <property type="match status" value="1"/>
</dbReference>
<evidence type="ECO:0000259" key="3">
    <source>
        <dbReference type="PROSITE" id="PS50887"/>
    </source>
</evidence>
<reference evidence="4 5" key="1">
    <citation type="journal article" date="2020" name="G3 (Bethesda)">
        <title>CeMbio - The Caenorhabditis elegans Microbiome Resource.</title>
        <authorList>
            <person name="Dirksen P."/>
            <person name="Assie A."/>
            <person name="Zimmermann J."/>
            <person name="Zhang F."/>
            <person name="Tietje A.M."/>
            <person name="Marsh S.A."/>
            <person name="Felix M.A."/>
            <person name="Shapira M."/>
            <person name="Kaleta C."/>
            <person name="Schulenburg H."/>
            <person name="Samuel B."/>
        </authorList>
    </citation>
    <scope>NUCLEOTIDE SEQUENCE [LARGE SCALE GENOMIC DNA]</scope>
    <source>
        <strain evidence="4 5">BIGb0172</strain>
    </source>
</reference>
<dbReference type="KEGG" id="cpis:HS961_05815"/>
<dbReference type="PANTHER" id="PTHR45138">
    <property type="entry name" value="REGULATORY COMPONENTS OF SENSORY TRANSDUCTION SYSTEM"/>
    <property type="match status" value="1"/>
</dbReference>
<dbReference type="SUPFAM" id="SSF55073">
    <property type="entry name" value="Nucleotide cyclase"/>
    <property type="match status" value="1"/>
</dbReference>
<dbReference type="GO" id="GO:1902201">
    <property type="term" value="P:negative regulation of bacterial-type flagellum-dependent cell motility"/>
    <property type="evidence" value="ECO:0007669"/>
    <property type="project" value="TreeGrafter"/>
</dbReference>
<feature type="transmembrane region" description="Helical" evidence="2">
    <location>
        <begin position="39"/>
        <end position="56"/>
    </location>
</feature>
<dbReference type="AlphaFoldDB" id="A0A7G5EEG0"/>
<gene>
    <name evidence="4" type="ORF">HS961_05815</name>
</gene>
<dbReference type="InterPro" id="IPR000160">
    <property type="entry name" value="GGDEF_dom"/>
</dbReference>
<dbReference type="GO" id="GO:0005886">
    <property type="term" value="C:plasma membrane"/>
    <property type="evidence" value="ECO:0007669"/>
    <property type="project" value="TreeGrafter"/>
</dbReference>
<dbReference type="NCBIfam" id="TIGR00254">
    <property type="entry name" value="GGDEF"/>
    <property type="match status" value="1"/>
</dbReference>
<feature type="transmembrane region" description="Helical" evidence="2">
    <location>
        <begin position="116"/>
        <end position="135"/>
    </location>
</feature>
<protein>
    <recommendedName>
        <fullName evidence="1">diguanylate cyclase</fullName>
        <ecNumber evidence="1">2.7.7.65</ecNumber>
    </recommendedName>
</protein>
<feature type="transmembrane region" description="Helical" evidence="2">
    <location>
        <begin position="147"/>
        <end position="168"/>
    </location>
</feature>
<evidence type="ECO:0000313" key="4">
    <source>
        <dbReference type="EMBL" id="QMV72385.1"/>
    </source>
</evidence>
<dbReference type="RefSeq" id="WP_182326804.1">
    <property type="nucleotide sequence ID" value="NZ_CP058554.1"/>
</dbReference>
<keyword evidence="2" id="KW-1133">Transmembrane helix</keyword>
<keyword evidence="5" id="KW-1185">Reference proteome</keyword>
<name>A0A7G5EEG0_9BURK</name>
<keyword evidence="2" id="KW-0812">Transmembrane</keyword>
<evidence type="ECO:0000313" key="5">
    <source>
        <dbReference type="Proteomes" id="UP000515240"/>
    </source>
</evidence>
<feature type="domain" description="GGDEF" evidence="3">
    <location>
        <begin position="212"/>
        <end position="344"/>
    </location>
</feature>
<dbReference type="EMBL" id="CP058554">
    <property type="protein sequence ID" value="QMV72385.1"/>
    <property type="molecule type" value="Genomic_DNA"/>
</dbReference>